<gene>
    <name evidence="9" type="ORF">J2Z37_000549</name>
</gene>
<dbReference type="PANTHER" id="PTHR34975:SF2">
    <property type="entry name" value="SPORE GERMINATION PROTEIN A2"/>
    <property type="match status" value="1"/>
</dbReference>
<keyword evidence="10" id="KW-1185">Reference proteome</keyword>
<keyword evidence="4" id="KW-0309">Germination</keyword>
<feature type="transmembrane region" description="Helical" evidence="8">
    <location>
        <begin position="113"/>
        <end position="132"/>
    </location>
</feature>
<dbReference type="EMBL" id="JAGGKT010000001">
    <property type="protein sequence ID" value="MBP1930562.1"/>
    <property type="molecule type" value="Genomic_DNA"/>
</dbReference>
<evidence type="ECO:0000256" key="2">
    <source>
        <dbReference type="ARBA" id="ARBA00007998"/>
    </source>
</evidence>
<dbReference type="Gene3D" id="1.20.1740.10">
    <property type="entry name" value="Amino acid/polyamine transporter I"/>
    <property type="match status" value="1"/>
</dbReference>
<feature type="transmembrane region" description="Helical" evidence="8">
    <location>
        <begin position="270"/>
        <end position="292"/>
    </location>
</feature>
<dbReference type="Proteomes" id="UP001519343">
    <property type="component" value="Unassembled WGS sequence"/>
</dbReference>
<reference evidence="9 10" key="1">
    <citation type="submission" date="2021-03" db="EMBL/GenBank/DDBJ databases">
        <title>Genomic Encyclopedia of Type Strains, Phase IV (KMG-IV): sequencing the most valuable type-strain genomes for metagenomic binning, comparative biology and taxonomic classification.</title>
        <authorList>
            <person name="Goeker M."/>
        </authorList>
    </citation>
    <scope>NUCLEOTIDE SEQUENCE [LARGE SCALE GENOMIC DNA]</scope>
    <source>
        <strain evidence="9 10">DSM 24738</strain>
    </source>
</reference>
<keyword evidence="3" id="KW-0813">Transport</keyword>
<evidence type="ECO:0000313" key="9">
    <source>
        <dbReference type="EMBL" id="MBP1930562.1"/>
    </source>
</evidence>
<sequence>METPREITVLQAAIILISTIIGVGVLALPRIAVLAGDTGAPLITLLGILLAFFGLVMITLLGMRFPSQSLIRYSEVILGKPIARFGSIVIIVFFAVLTALTSREFGEVVITSVLRRTPLEVTVIVMLLLAVITTRNDITTFAYIHHFYSPLILTPVILIVILSLKNAEVVRLLPIWGNEPNGMFLGVLTVAALFQGFFILTMIIPAMRRPDRAMTASIWGMAIAGGLYLIIVIATLAVFGAEEVKLLLWPTLELAKTTSLPANILERLDAAFLAVWVTAVFTTLFSSYFLMIHAATELFQLRNHRMFSLFFLPFVFIIAMLPDNVLEMYKLIEIVGRFGLLITVVYPTILWMVALIRKKRGKSHAARKNR</sequence>
<evidence type="ECO:0000256" key="8">
    <source>
        <dbReference type="SAM" id="Phobius"/>
    </source>
</evidence>
<evidence type="ECO:0000256" key="1">
    <source>
        <dbReference type="ARBA" id="ARBA00004141"/>
    </source>
</evidence>
<feature type="transmembrane region" description="Helical" evidence="8">
    <location>
        <begin position="7"/>
        <end position="28"/>
    </location>
</feature>
<evidence type="ECO:0000256" key="5">
    <source>
        <dbReference type="ARBA" id="ARBA00022692"/>
    </source>
</evidence>
<keyword evidence="5 8" id="KW-0812">Transmembrane</keyword>
<feature type="transmembrane region" description="Helical" evidence="8">
    <location>
        <begin position="40"/>
        <end position="61"/>
    </location>
</feature>
<protein>
    <submittedName>
        <fullName evidence="9">Spore germination protein</fullName>
    </submittedName>
</protein>
<evidence type="ECO:0000256" key="6">
    <source>
        <dbReference type="ARBA" id="ARBA00022989"/>
    </source>
</evidence>
<dbReference type="PANTHER" id="PTHR34975">
    <property type="entry name" value="SPORE GERMINATION PROTEIN A2"/>
    <property type="match status" value="1"/>
</dbReference>
<accession>A0ABS4GKC9</accession>
<evidence type="ECO:0000256" key="4">
    <source>
        <dbReference type="ARBA" id="ARBA00022544"/>
    </source>
</evidence>
<dbReference type="RefSeq" id="WP_209808622.1">
    <property type="nucleotide sequence ID" value="NZ_JAGGKT010000001.1"/>
</dbReference>
<keyword evidence="7 8" id="KW-0472">Membrane</keyword>
<dbReference type="Pfam" id="PF03845">
    <property type="entry name" value="Spore_permease"/>
    <property type="match status" value="1"/>
</dbReference>
<evidence type="ECO:0000313" key="10">
    <source>
        <dbReference type="Proteomes" id="UP001519343"/>
    </source>
</evidence>
<keyword evidence="6 8" id="KW-1133">Transmembrane helix</keyword>
<proteinExistence type="inferred from homology"/>
<comment type="similarity">
    <text evidence="2">Belongs to the amino acid-polyamine-organocation (APC) superfamily. Spore germination protein (SGP) (TC 2.A.3.9) family.</text>
</comment>
<feature type="transmembrane region" description="Helical" evidence="8">
    <location>
        <begin position="144"/>
        <end position="164"/>
    </location>
</feature>
<evidence type="ECO:0000256" key="7">
    <source>
        <dbReference type="ARBA" id="ARBA00023136"/>
    </source>
</evidence>
<comment type="caution">
    <text evidence="9">The sequence shown here is derived from an EMBL/GenBank/DDBJ whole genome shotgun (WGS) entry which is preliminary data.</text>
</comment>
<name>A0ABS4GKC9_9BACL</name>
<feature type="transmembrane region" description="Helical" evidence="8">
    <location>
        <begin position="334"/>
        <end position="356"/>
    </location>
</feature>
<feature type="transmembrane region" description="Helical" evidence="8">
    <location>
        <begin position="82"/>
        <end position="101"/>
    </location>
</feature>
<feature type="transmembrane region" description="Helical" evidence="8">
    <location>
        <begin position="304"/>
        <end position="322"/>
    </location>
</feature>
<feature type="transmembrane region" description="Helical" evidence="8">
    <location>
        <begin position="184"/>
        <end position="206"/>
    </location>
</feature>
<feature type="transmembrane region" description="Helical" evidence="8">
    <location>
        <begin position="218"/>
        <end position="241"/>
    </location>
</feature>
<dbReference type="InterPro" id="IPR004761">
    <property type="entry name" value="Spore_GerAB"/>
</dbReference>
<dbReference type="NCBIfam" id="TIGR00912">
    <property type="entry name" value="2A0309"/>
    <property type="match status" value="1"/>
</dbReference>
<evidence type="ECO:0000256" key="3">
    <source>
        <dbReference type="ARBA" id="ARBA00022448"/>
    </source>
</evidence>
<organism evidence="9 10">
    <name type="scientific">Ammoniphilus resinae</name>
    <dbReference type="NCBI Taxonomy" id="861532"/>
    <lineage>
        <taxon>Bacteria</taxon>
        <taxon>Bacillati</taxon>
        <taxon>Bacillota</taxon>
        <taxon>Bacilli</taxon>
        <taxon>Bacillales</taxon>
        <taxon>Paenibacillaceae</taxon>
        <taxon>Aneurinibacillus group</taxon>
        <taxon>Ammoniphilus</taxon>
    </lineage>
</organism>
<comment type="subcellular location">
    <subcellularLocation>
        <location evidence="1">Membrane</location>
        <topology evidence="1">Multi-pass membrane protein</topology>
    </subcellularLocation>
</comment>